<dbReference type="InterPro" id="IPR036719">
    <property type="entry name" value="Neuro-gated_channel_TM_sf"/>
</dbReference>
<dbReference type="GO" id="GO:0005886">
    <property type="term" value="C:plasma membrane"/>
    <property type="evidence" value="ECO:0007669"/>
    <property type="project" value="UniProtKB-SubCell"/>
</dbReference>
<dbReference type="Proteomes" id="UP001209878">
    <property type="component" value="Unassembled WGS sequence"/>
</dbReference>
<dbReference type="SUPFAM" id="SSF63712">
    <property type="entry name" value="Nicotinic receptor ligand binding domain-like"/>
    <property type="match status" value="1"/>
</dbReference>
<dbReference type="PANTHER" id="PTHR18945">
    <property type="entry name" value="NEUROTRANSMITTER GATED ION CHANNEL"/>
    <property type="match status" value="1"/>
</dbReference>
<name>A0AAD9NRD0_RIDPI</name>
<sequence>MDNRADTPLSYSVQTDDISESCRCHQKHYRSAIGPVSNVRQSSVATISEVDGYTTREVTLRWHWPEPIEMSKDIKLSEFVLSDVKNDNCSAIYSTGNYSCIYAKFLLNRQFHYYLVQTYVPTILIVILSWVSFWIDETAVPARITLGILTVLTMTSQSTIINQRLPRVSYIKAIDVWMSTCLMFVFGSLVEFSIVNVIAREAMLLEKTDDIRRYFPDNSEESEGPTVKSTLSSIHHHASFFIEQPLLDVNVPYPEHVETHKDLKKKRVTSVSCCTSYRAVMMDKVSRVLFPALFGVFNVIYWSCYLTSSDTQ</sequence>
<dbReference type="SUPFAM" id="SSF90112">
    <property type="entry name" value="Neurotransmitter-gated ion-channel transmembrane pore"/>
    <property type="match status" value="1"/>
</dbReference>
<reference evidence="9" key="1">
    <citation type="journal article" date="2023" name="Mol. Biol. Evol.">
        <title>Third-Generation Sequencing Reveals the Adaptive Role of the Epigenome in Three Deep-Sea Polychaetes.</title>
        <authorList>
            <person name="Perez M."/>
            <person name="Aroh O."/>
            <person name="Sun Y."/>
            <person name="Lan Y."/>
            <person name="Juniper S.K."/>
            <person name="Young C.R."/>
            <person name="Angers B."/>
            <person name="Qian P.Y."/>
        </authorList>
    </citation>
    <scope>NUCLEOTIDE SEQUENCE</scope>
    <source>
        <strain evidence="9">R07B-5</strain>
    </source>
</reference>
<dbReference type="InterPro" id="IPR038050">
    <property type="entry name" value="Neuro_actylchol_rec"/>
</dbReference>
<dbReference type="CDD" id="cd19049">
    <property type="entry name" value="LGIC_TM_anion"/>
    <property type="match status" value="1"/>
</dbReference>
<keyword evidence="4" id="KW-1003">Cell membrane</keyword>
<keyword evidence="7" id="KW-1133">Transmembrane helix</keyword>
<accession>A0AAD9NRD0</accession>
<dbReference type="GO" id="GO:0005230">
    <property type="term" value="F:extracellular ligand-gated monoatomic ion channel activity"/>
    <property type="evidence" value="ECO:0007669"/>
    <property type="project" value="InterPro"/>
</dbReference>
<dbReference type="InterPro" id="IPR006201">
    <property type="entry name" value="Neur_channel"/>
</dbReference>
<keyword evidence="7" id="KW-0812">Transmembrane</keyword>
<evidence type="ECO:0000256" key="3">
    <source>
        <dbReference type="ARBA" id="ARBA00022448"/>
    </source>
</evidence>
<dbReference type="Pfam" id="PF02932">
    <property type="entry name" value="Neur_chan_memb"/>
    <property type="match status" value="1"/>
</dbReference>
<dbReference type="InterPro" id="IPR006029">
    <property type="entry name" value="Neurotrans-gated_channel_TM"/>
</dbReference>
<dbReference type="Gene3D" id="1.20.58.390">
    <property type="entry name" value="Neurotransmitter-gated ion-channel transmembrane domain"/>
    <property type="match status" value="1"/>
</dbReference>
<dbReference type="GO" id="GO:0004888">
    <property type="term" value="F:transmembrane signaling receptor activity"/>
    <property type="evidence" value="ECO:0007669"/>
    <property type="project" value="InterPro"/>
</dbReference>
<evidence type="ECO:0000256" key="6">
    <source>
        <dbReference type="ARBA" id="ARBA00023303"/>
    </source>
</evidence>
<keyword evidence="3" id="KW-0813">Transport</keyword>
<evidence type="ECO:0000256" key="5">
    <source>
        <dbReference type="ARBA" id="ARBA00023065"/>
    </source>
</evidence>
<feature type="transmembrane region" description="Helical" evidence="7">
    <location>
        <begin position="176"/>
        <end position="199"/>
    </location>
</feature>
<evidence type="ECO:0000256" key="2">
    <source>
        <dbReference type="ARBA" id="ARBA00004236"/>
    </source>
</evidence>
<comment type="subcellular location">
    <subcellularLocation>
        <location evidence="2">Cell membrane</location>
    </subcellularLocation>
    <subcellularLocation>
        <location evidence="1">Membrane</location>
        <topology evidence="1">Multi-pass membrane protein</topology>
    </subcellularLocation>
</comment>
<protein>
    <recommendedName>
        <fullName evidence="8">Neurotransmitter-gated ion-channel transmembrane domain-containing protein</fullName>
    </recommendedName>
</protein>
<evidence type="ECO:0000313" key="9">
    <source>
        <dbReference type="EMBL" id="KAK2177923.1"/>
    </source>
</evidence>
<dbReference type="PRINTS" id="PR00253">
    <property type="entry name" value="GABAARECEPTR"/>
</dbReference>
<organism evidence="9 10">
    <name type="scientific">Ridgeia piscesae</name>
    <name type="common">Tubeworm</name>
    <dbReference type="NCBI Taxonomy" id="27915"/>
    <lineage>
        <taxon>Eukaryota</taxon>
        <taxon>Metazoa</taxon>
        <taxon>Spiralia</taxon>
        <taxon>Lophotrochozoa</taxon>
        <taxon>Annelida</taxon>
        <taxon>Polychaeta</taxon>
        <taxon>Sedentaria</taxon>
        <taxon>Canalipalpata</taxon>
        <taxon>Sabellida</taxon>
        <taxon>Siboglinidae</taxon>
        <taxon>Ridgeia</taxon>
    </lineage>
</organism>
<evidence type="ECO:0000256" key="4">
    <source>
        <dbReference type="ARBA" id="ARBA00022475"/>
    </source>
</evidence>
<dbReference type="EMBL" id="JAODUO010000571">
    <property type="protein sequence ID" value="KAK2177923.1"/>
    <property type="molecule type" value="Genomic_DNA"/>
</dbReference>
<dbReference type="InterPro" id="IPR036734">
    <property type="entry name" value="Neur_chan_lig-bd_sf"/>
</dbReference>
<gene>
    <name evidence="9" type="ORF">NP493_571g02011</name>
</gene>
<dbReference type="Gene3D" id="2.70.170.10">
    <property type="entry name" value="Neurotransmitter-gated ion-channel ligand-binding domain"/>
    <property type="match status" value="1"/>
</dbReference>
<keyword evidence="10" id="KW-1185">Reference proteome</keyword>
<proteinExistence type="predicted"/>
<dbReference type="AlphaFoldDB" id="A0AAD9NRD0"/>
<keyword evidence="5" id="KW-0406">Ion transport</keyword>
<evidence type="ECO:0000259" key="8">
    <source>
        <dbReference type="Pfam" id="PF02932"/>
    </source>
</evidence>
<evidence type="ECO:0000313" key="10">
    <source>
        <dbReference type="Proteomes" id="UP001209878"/>
    </source>
</evidence>
<evidence type="ECO:0000256" key="7">
    <source>
        <dbReference type="SAM" id="Phobius"/>
    </source>
</evidence>
<dbReference type="InterPro" id="IPR006028">
    <property type="entry name" value="GABAA/Glycine_rcpt"/>
</dbReference>
<evidence type="ECO:0000256" key="1">
    <source>
        <dbReference type="ARBA" id="ARBA00004141"/>
    </source>
</evidence>
<comment type="caution">
    <text evidence="9">The sequence shown here is derived from an EMBL/GenBank/DDBJ whole genome shotgun (WGS) entry which is preliminary data.</text>
</comment>
<feature type="domain" description="Neurotransmitter-gated ion-channel transmembrane" evidence="8">
    <location>
        <begin position="118"/>
        <end position="204"/>
    </location>
</feature>
<keyword evidence="7" id="KW-0472">Membrane</keyword>
<feature type="transmembrane region" description="Helical" evidence="7">
    <location>
        <begin position="113"/>
        <end position="135"/>
    </location>
</feature>
<feature type="transmembrane region" description="Helical" evidence="7">
    <location>
        <begin position="288"/>
        <end position="308"/>
    </location>
</feature>
<keyword evidence="6" id="KW-0407">Ion channel</keyword>